<keyword evidence="5 12" id="KW-0812">Transmembrane</keyword>
<organism evidence="13 14">
    <name type="scientific">Lottia gigantea</name>
    <name type="common">Giant owl limpet</name>
    <dbReference type="NCBI Taxonomy" id="225164"/>
    <lineage>
        <taxon>Eukaryota</taxon>
        <taxon>Metazoa</taxon>
        <taxon>Spiralia</taxon>
        <taxon>Lophotrochozoa</taxon>
        <taxon>Mollusca</taxon>
        <taxon>Gastropoda</taxon>
        <taxon>Patellogastropoda</taxon>
        <taxon>Lottioidea</taxon>
        <taxon>Lottiidae</taxon>
        <taxon>Lottia</taxon>
    </lineage>
</organism>
<keyword evidence="6 12" id="KW-0276">Fatty acid metabolism</keyword>
<dbReference type="PANTHER" id="PTHR11157">
    <property type="entry name" value="FATTY ACID ACYL TRANSFERASE-RELATED"/>
    <property type="match status" value="1"/>
</dbReference>
<evidence type="ECO:0000256" key="11">
    <source>
        <dbReference type="ARBA" id="ARBA00047375"/>
    </source>
</evidence>
<evidence type="ECO:0000256" key="9">
    <source>
        <dbReference type="ARBA" id="ARBA00023136"/>
    </source>
</evidence>
<dbReference type="EC" id="2.3.1.199" evidence="12"/>
<dbReference type="GO" id="GO:0009922">
    <property type="term" value="F:fatty acid elongase activity"/>
    <property type="evidence" value="ECO:0007669"/>
    <property type="project" value="UniProtKB-EC"/>
</dbReference>
<feature type="transmembrane region" description="Helical" evidence="12">
    <location>
        <begin position="176"/>
        <end position="195"/>
    </location>
</feature>
<dbReference type="OMA" id="GYLYHGF"/>
<dbReference type="GO" id="GO:0030148">
    <property type="term" value="P:sphingolipid biosynthetic process"/>
    <property type="evidence" value="ECO:0007669"/>
    <property type="project" value="TreeGrafter"/>
</dbReference>
<protein>
    <recommendedName>
        <fullName evidence="12">Elongation of very long chain fatty acids protein</fullName>
        <ecNumber evidence="12">2.3.1.199</ecNumber>
    </recommendedName>
    <alternativeName>
        <fullName evidence="12">Very-long-chain 3-oxoacyl-CoA synthase</fullName>
    </alternativeName>
</protein>
<feature type="transmembrane region" description="Helical" evidence="12">
    <location>
        <begin position="6"/>
        <end position="33"/>
    </location>
</feature>
<proteinExistence type="inferred from homology"/>
<comment type="catalytic activity">
    <reaction evidence="11 12">
        <text>a very-long-chain acyl-CoA + malonyl-CoA + H(+) = a very-long-chain 3-oxoacyl-CoA + CO2 + CoA</text>
        <dbReference type="Rhea" id="RHEA:32727"/>
        <dbReference type="ChEBI" id="CHEBI:15378"/>
        <dbReference type="ChEBI" id="CHEBI:16526"/>
        <dbReference type="ChEBI" id="CHEBI:57287"/>
        <dbReference type="ChEBI" id="CHEBI:57384"/>
        <dbReference type="ChEBI" id="CHEBI:90725"/>
        <dbReference type="ChEBI" id="CHEBI:90736"/>
        <dbReference type="EC" id="2.3.1.199"/>
    </reaction>
</comment>
<dbReference type="EMBL" id="KB203566">
    <property type="protein sequence ID" value="ESO84023.1"/>
    <property type="molecule type" value="Genomic_DNA"/>
</dbReference>
<evidence type="ECO:0000256" key="3">
    <source>
        <dbReference type="ARBA" id="ARBA00022516"/>
    </source>
</evidence>
<evidence type="ECO:0000256" key="12">
    <source>
        <dbReference type="RuleBase" id="RU361115"/>
    </source>
</evidence>
<keyword evidence="14" id="KW-1185">Reference proteome</keyword>
<dbReference type="KEGG" id="lgi:LOTGIDRAFT_108275"/>
<evidence type="ECO:0000256" key="5">
    <source>
        <dbReference type="ARBA" id="ARBA00022692"/>
    </source>
</evidence>
<accession>V3Z0L6</accession>
<evidence type="ECO:0000256" key="1">
    <source>
        <dbReference type="ARBA" id="ARBA00004141"/>
    </source>
</evidence>
<comment type="subcellular location">
    <subcellularLocation>
        <location evidence="1">Membrane</location>
        <topology evidence="1">Multi-pass membrane protein</topology>
    </subcellularLocation>
</comment>
<sequence length="232" mass="27043">MWKITWLVYYVTSLASFPMFCAYLLMIALSGLWQKHTSPLNLRPILVIYNLGCCLASLVACGGLTYAVYLRGDIYERKPIPFLKPFFLLYWATKQIELLDTVFMVLRHKRRQISFLHVYHHASMLLLSEIGYNSYVWSSIATIFAINSFVHVVLYLYYGLTALFPNNPPKWKKLVTQIQIAQFLIGFVIAVYGYINGFYCIYSIFYNSTMFVLFSNFYYQAYGSKSSKLKLK</sequence>
<dbReference type="GO" id="GO:0034625">
    <property type="term" value="P:fatty acid elongation, monounsaturated fatty acid"/>
    <property type="evidence" value="ECO:0007669"/>
    <property type="project" value="TreeGrafter"/>
</dbReference>
<keyword evidence="4 12" id="KW-0808">Transferase</keyword>
<dbReference type="GO" id="GO:0042761">
    <property type="term" value="P:very long-chain fatty acid biosynthetic process"/>
    <property type="evidence" value="ECO:0007669"/>
    <property type="project" value="TreeGrafter"/>
</dbReference>
<dbReference type="PANTHER" id="PTHR11157:SF134">
    <property type="entry name" value="ELONGATION OF FATTY ACIDS PROTEIN 1-RELATED"/>
    <property type="match status" value="1"/>
</dbReference>
<reference evidence="13 14" key="1">
    <citation type="journal article" date="2013" name="Nature">
        <title>Insights into bilaterian evolution from three spiralian genomes.</title>
        <authorList>
            <person name="Simakov O."/>
            <person name="Marletaz F."/>
            <person name="Cho S.J."/>
            <person name="Edsinger-Gonzales E."/>
            <person name="Havlak P."/>
            <person name="Hellsten U."/>
            <person name="Kuo D.H."/>
            <person name="Larsson T."/>
            <person name="Lv J."/>
            <person name="Arendt D."/>
            <person name="Savage R."/>
            <person name="Osoegawa K."/>
            <person name="de Jong P."/>
            <person name="Grimwood J."/>
            <person name="Chapman J.A."/>
            <person name="Shapiro H."/>
            <person name="Aerts A."/>
            <person name="Otillar R.P."/>
            <person name="Terry A.Y."/>
            <person name="Boore J.L."/>
            <person name="Grigoriev I.V."/>
            <person name="Lindberg D.R."/>
            <person name="Seaver E.C."/>
            <person name="Weisblat D.A."/>
            <person name="Putnam N.H."/>
            <person name="Rokhsar D.S."/>
        </authorList>
    </citation>
    <scope>NUCLEOTIDE SEQUENCE [LARGE SCALE GENOMIC DNA]</scope>
</reference>
<dbReference type="CTD" id="20230327"/>
<dbReference type="HOGENOM" id="CLU_048483_3_1_1"/>
<feature type="transmembrane region" description="Helical" evidence="12">
    <location>
        <begin position="45"/>
        <end position="68"/>
    </location>
</feature>
<evidence type="ECO:0000313" key="14">
    <source>
        <dbReference type="Proteomes" id="UP000030746"/>
    </source>
</evidence>
<dbReference type="RefSeq" id="XP_009065151.1">
    <property type="nucleotide sequence ID" value="XM_009066903.1"/>
</dbReference>
<dbReference type="PROSITE" id="PS01188">
    <property type="entry name" value="ELO"/>
    <property type="match status" value="1"/>
</dbReference>
<dbReference type="GO" id="GO:0019367">
    <property type="term" value="P:fatty acid elongation, saturated fatty acid"/>
    <property type="evidence" value="ECO:0007669"/>
    <property type="project" value="TreeGrafter"/>
</dbReference>
<dbReference type="AlphaFoldDB" id="V3Z0L6"/>
<feature type="transmembrane region" description="Helical" evidence="12">
    <location>
        <begin position="143"/>
        <end position="164"/>
    </location>
</feature>
<evidence type="ECO:0000256" key="8">
    <source>
        <dbReference type="ARBA" id="ARBA00023098"/>
    </source>
</evidence>
<comment type="similarity">
    <text evidence="2 12">Belongs to the ELO family.</text>
</comment>
<dbReference type="GO" id="GO:0034626">
    <property type="term" value="P:fatty acid elongation, polyunsaturated fatty acid"/>
    <property type="evidence" value="ECO:0007669"/>
    <property type="project" value="TreeGrafter"/>
</dbReference>
<feature type="transmembrane region" description="Helical" evidence="12">
    <location>
        <begin position="118"/>
        <end position="137"/>
    </location>
</feature>
<name>V3Z0L6_LOTGI</name>
<dbReference type="OrthoDB" id="434092at2759"/>
<keyword evidence="10 12" id="KW-0275">Fatty acid biosynthesis</keyword>
<evidence type="ECO:0000256" key="2">
    <source>
        <dbReference type="ARBA" id="ARBA00007263"/>
    </source>
</evidence>
<keyword evidence="8 12" id="KW-0443">Lipid metabolism</keyword>
<keyword evidence="3 12" id="KW-0444">Lipid biosynthesis</keyword>
<evidence type="ECO:0000313" key="13">
    <source>
        <dbReference type="EMBL" id="ESO84023.1"/>
    </source>
</evidence>
<dbReference type="GeneID" id="20230327"/>
<evidence type="ECO:0000256" key="4">
    <source>
        <dbReference type="ARBA" id="ARBA00022679"/>
    </source>
</evidence>
<dbReference type="Proteomes" id="UP000030746">
    <property type="component" value="Unassembled WGS sequence"/>
</dbReference>
<dbReference type="Pfam" id="PF01151">
    <property type="entry name" value="ELO"/>
    <property type="match status" value="1"/>
</dbReference>
<dbReference type="InterPro" id="IPR030457">
    <property type="entry name" value="ELO_CS"/>
</dbReference>
<keyword evidence="9 12" id="KW-0472">Membrane</keyword>
<evidence type="ECO:0000256" key="6">
    <source>
        <dbReference type="ARBA" id="ARBA00022832"/>
    </source>
</evidence>
<evidence type="ECO:0000256" key="7">
    <source>
        <dbReference type="ARBA" id="ARBA00022989"/>
    </source>
</evidence>
<keyword evidence="7 12" id="KW-1133">Transmembrane helix</keyword>
<gene>
    <name evidence="13" type="ORF">LOTGIDRAFT_108275</name>
</gene>
<evidence type="ECO:0000256" key="10">
    <source>
        <dbReference type="ARBA" id="ARBA00023160"/>
    </source>
</evidence>
<dbReference type="InterPro" id="IPR002076">
    <property type="entry name" value="ELO_fam"/>
</dbReference>
<dbReference type="GO" id="GO:0005789">
    <property type="term" value="C:endoplasmic reticulum membrane"/>
    <property type="evidence" value="ECO:0007669"/>
    <property type="project" value="TreeGrafter"/>
</dbReference>